<dbReference type="OrthoDB" id="9796595at2"/>
<proteinExistence type="predicted"/>
<dbReference type="Proteomes" id="UP000272490">
    <property type="component" value="Unassembled WGS sequence"/>
</dbReference>
<evidence type="ECO:0000313" key="3">
    <source>
        <dbReference type="EMBL" id="RRJ24308.1"/>
    </source>
</evidence>
<comment type="caution">
    <text evidence="3">The sequence shown here is derived from an EMBL/GenBank/DDBJ whole genome shotgun (WGS) entry which is preliminary data.</text>
</comment>
<evidence type="ECO:0000313" key="4">
    <source>
        <dbReference type="Proteomes" id="UP000272490"/>
    </source>
</evidence>
<dbReference type="Pfam" id="PF13309">
    <property type="entry name" value="HTH_22"/>
    <property type="match status" value="1"/>
</dbReference>
<dbReference type="EMBL" id="RRCO01000007">
    <property type="protein sequence ID" value="RRJ24308.1"/>
    <property type="molecule type" value="Genomic_DNA"/>
</dbReference>
<dbReference type="InterPro" id="IPR013559">
    <property type="entry name" value="YheO"/>
</dbReference>
<dbReference type="InterPro" id="IPR039446">
    <property type="entry name" value="DauR-like"/>
</dbReference>
<reference evidence="3 4" key="1">
    <citation type="submission" date="2018-11" db="EMBL/GenBank/DDBJ databases">
        <title>Genome sequencing of Lachnoanaerobaculum sp. KCOM 2030 (= ChDC B114).</title>
        <authorList>
            <person name="Kook J.-K."/>
            <person name="Park S.-N."/>
            <person name="Lim Y.K."/>
        </authorList>
    </citation>
    <scope>NUCLEOTIDE SEQUENCE [LARGE SCALE GENOMIC DNA]</scope>
    <source>
        <strain evidence="3 4">KCOM 2030</strain>
    </source>
</reference>
<sequence>MNEFDMKRYIDISDFLGTLLGPDYEIILYDLKHIIYIINGNITGRQAGDVLSTTMKTLLQNKESADKKWISNYRALSANGKILRCSTFYIKDEKGKLVGALNINFDDNRYRELSNLVFSLCHPDNYVSKNISIEIKGNDDQAIFSENISNTIDEILKRIDKSLPFSRLSHSEKLDIIRQLYQKGIFSMKGAIKTVGHRLSCSPASMYRYLETVKNEQQ</sequence>
<evidence type="ECO:0000259" key="1">
    <source>
        <dbReference type="Pfam" id="PF08348"/>
    </source>
</evidence>
<name>A0A3P3QU85_9FIRM</name>
<dbReference type="Pfam" id="PF08348">
    <property type="entry name" value="PAS_6"/>
    <property type="match status" value="1"/>
</dbReference>
<gene>
    <name evidence="3" type="ORF">EHV10_12960</name>
</gene>
<organism evidence="3 4">
    <name type="scientific">Lachnoanaerobaculum gingivalis</name>
    <dbReference type="NCBI Taxonomy" id="2490855"/>
    <lineage>
        <taxon>Bacteria</taxon>
        <taxon>Bacillati</taxon>
        <taxon>Bacillota</taxon>
        <taxon>Clostridia</taxon>
        <taxon>Lachnospirales</taxon>
        <taxon>Lachnospiraceae</taxon>
        <taxon>Lachnoanaerobaculum</taxon>
    </lineage>
</organism>
<dbReference type="AlphaFoldDB" id="A0A3P3QU85"/>
<dbReference type="RefSeq" id="WP_128675020.1">
    <property type="nucleotide sequence ID" value="NZ_RRCO01000007.1"/>
</dbReference>
<accession>A0A3P3QU85</accession>
<feature type="domain" description="YheO-like" evidence="1">
    <location>
        <begin position="7"/>
        <end position="115"/>
    </location>
</feature>
<protein>
    <submittedName>
        <fullName evidence="3">Transcriptional regulator</fullName>
    </submittedName>
</protein>
<dbReference type="PANTHER" id="PTHR35568">
    <property type="entry name" value="TRANSCRIPTIONAL REGULATOR DAUR"/>
    <property type="match status" value="1"/>
</dbReference>
<evidence type="ECO:0000259" key="2">
    <source>
        <dbReference type="Pfam" id="PF13309"/>
    </source>
</evidence>
<feature type="domain" description="Transcriptional regulator DauR-like HTH" evidence="2">
    <location>
        <begin position="148"/>
        <end position="210"/>
    </location>
</feature>
<dbReference type="PANTHER" id="PTHR35568:SF1">
    <property type="entry name" value="TRANSCRIPTIONAL REGULATOR DAUR"/>
    <property type="match status" value="1"/>
</dbReference>
<keyword evidence="4" id="KW-1185">Reference proteome</keyword>
<dbReference type="InterPro" id="IPR039445">
    <property type="entry name" value="DauR-like_HTH"/>
</dbReference>